<evidence type="ECO:0000313" key="1">
    <source>
        <dbReference type="EMBL" id="MBD2773342.1"/>
    </source>
</evidence>
<dbReference type="EMBL" id="JACXAE010000052">
    <property type="protein sequence ID" value="MBD2773342.1"/>
    <property type="molecule type" value="Genomic_DNA"/>
</dbReference>
<sequence>MSQRIQLNLRLDKHSDLYERLKTRAREQGSSLNDFAINALRQALGLDTEYSPLVETMRRIEVLEQQMQKVLKRLEIAD</sequence>
<dbReference type="AlphaFoldDB" id="A0A8J7BX88"/>
<dbReference type="GO" id="GO:0006355">
    <property type="term" value="P:regulation of DNA-templated transcription"/>
    <property type="evidence" value="ECO:0007669"/>
    <property type="project" value="InterPro"/>
</dbReference>
<reference evidence="1" key="1">
    <citation type="submission" date="2020-09" db="EMBL/GenBank/DDBJ databases">
        <title>Iningainema tapete sp. nov. (Scytonemataceae, Cyanobacteria) from greenhouses in central Florida (USA) produces two types of nodularin with biosynthetic potential for microcystin-LR and anabaenopeptins.</title>
        <authorList>
            <person name="Berthold D.E."/>
            <person name="Lefler F.W."/>
            <person name="Huang I.-S."/>
            <person name="Abdulla H."/>
            <person name="Zimba P.V."/>
            <person name="Laughinghouse H.D. IV."/>
        </authorList>
    </citation>
    <scope>NUCLEOTIDE SEQUENCE</scope>
    <source>
        <strain evidence="1">BLCCT55</strain>
    </source>
</reference>
<comment type="caution">
    <text evidence="1">The sequence shown here is derived from an EMBL/GenBank/DDBJ whole genome shotgun (WGS) entry which is preliminary data.</text>
</comment>
<organism evidence="1 2">
    <name type="scientific">Iningainema tapete BLCC-T55</name>
    <dbReference type="NCBI Taxonomy" id="2748662"/>
    <lineage>
        <taxon>Bacteria</taxon>
        <taxon>Bacillati</taxon>
        <taxon>Cyanobacteriota</taxon>
        <taxon>Cyanophyceae</taxon>
        <taxon>Nostocales</taxon>
        <taxon>Scytonemataceae</taxon>
        <taxon>Iningainema tapete</taxon>
    </lineage>
</organism>
<keyword evidence="2" id="KW-1185">Reference proteome</keyword>
<proteinExistence type="predicted"/>
<dbReference type="Gene3D" id="1.10.1220.10">
    <property type="entry name" value="Met repressor-like"/>
    <property type="match status" value="1"/>
</dbReference>
<dbReference type="Proteomes" id="UP000629098">
    <property type="component" value="Unassembled WGS sequence"/>
</dbReference>
<accession>A0A8J7BX88</accession>
<dbReference type="InterPro" id="IPR010985">
    <property type="entry name" value="Ribbon_hlx_hlx"/>
</dbReference>
<gene>
    <name evidence="1" type="ORF">ICL16_14990</name>
</gene>
<protein>
    <submittedName>
        <fullName evidence="1">Uncharacterized protein</fullName>
    </submittedName>
</protein>
<evidence type="ECO:0000313" key="2">
    <source>
        <dbReference type="Proteomes" id="UP000629098"/>
    </source>
</evidence>
<dbReference type="InterPro" id="IPR013321">
    <property type="entry name" value="Arc_rbn_hlx_hlx"/>
</dbReference>
<dbReference type="SUPFAM" id="SSF47598">
    <property type="entry name" value="Ribbon-helix-helix"/>
    <property type="match status" value="1"/>
</dbReference>
<dbReference type="RefSeq" id="WP_190829049.1">
    <property type="nucleotide sequence ID" value="NZ_CAWPPI010000052.1"/>
</dbReference>
<name>A0A8J7BX88_9CYAN</name>